<name>A0ABW7N2K8_9BACT</name>
<dbReference type="Proteomes" id="UP001610063">
    <property type="component" value="Unassembled WGS sequence"/>
</dbReference>
<protein>
    <submittedName>
        <fullName evidence="8">PAS domain S-box protein</fullName>
    </submittedName>
</protein>
<dbReference type="InterPro" id="IPR036890">
    <property type="entry name" value="HATPase_C_sf"/>
</dbReference>
<keyword evidence="2" id="KW-0418">Kinase</keyword>
<sequence length="469" mass="52831">MAKDKKKLIVLVVEDNDGDYFLVEDFLQDMILAPEIHRAVNFKEAKSFLSEDHHEVHAILLDLSLPDKTGEQLLREILVISKGIPLIILTGFSGEGFAIKSLALGASDYLLKDDLNATILYKSIVYSIERAKNQISLKESELRYAELFHLSPQPMWVYDIHTLKFIQVNKAACDHYGYTTDEFLAMTIKDIRPPEEVPMLERTVLRRDVLLPYKGVFRHTKKNGEVITVEIKSDILTHNGNNVRLVLVNDISDKKKAQEELLTIAHQVEDRERTRISIDLHDGLQQTLVTSYMHFESIKTALDQLDTEASERFVKGMEVLNEGIEQVRTIAHELMPAKIEKEGYVAAITQLLDQIEGSIQFKFVQNLGGKRLPSNISLILFRISQEAINNIIKHSRATMATMALELEGSIVRLSVVDNGVGFSIDNLAKDHSIFGLKAIGSRIHSLGGLFELDSEIGRGTSLTIEIPIH</sequence>
<dbReference type="PANTHER" id="PTHR24421">
    <property type="entry name" value="NITRATE/NITRITE SENSOR PROTEIN NARX-RELATED"/>
    <property type="match status" value="1"/>
</dbReference>
<dbReference type="SUPFAM" id="SSF55874">
    <property type="entry name" value="ATPase domain of HSP90 chaperone/DNA topoisomerase II/histidine kinase"/>
    <property type="match status" value="1"/>
</dbReference>
<dbReference type="InterPro" id="IPR000014">
    <property type="entry name" value="PAS"/>
</dbReference>
<dbReference type="InterPro" id="IPR011712">
    <property type="entry name" value="Sig_transdc_His_kin_sub3_dim/P"/>
</dbReference>
<dbReference type="RefSeq" id="WP_395415739.1">
    <property type="nucleotide sequence ID" value="NZ_JBIPKE010000007.1"/>
</dbReference>
<organism evidence="8 9">
    <name type="scientific">Marinoscillum luteum</name>
    <dbReference type="NCBI Taxonomy" id="861051"/>
    <lineage>
        <taxon>Bacteria</taxon>
        <taxon>Pseudomonadati</taxon>
        <taxon>Bacteroidota</taxon>
        <taxon>Cytophagia</taxon>
        <taxon>Cytophagales</taxon>
        <taxon>Reichenbachiellaceae</taxon>
        <taxon>Marinoscillum</taxon>
    </lineage>
</organism>
<evidence type="ECO:0000313" key="9">
    <source>
        <dbReference type="Proteomes" id="UP001610063"/>
    </source>
</evidence>
<evidence type="ECO:0000259" key="7">
    <source>
        <dbReference type="PROSITE" id="PS50112"/>
    </source>
</evidence>
<keyword evidence="1" id="KW-0808">Transferase</keyword>
<dbReference type="InterPro" id="IPR001789">
    <property type="entry name" value="Sig_transdc_resp-reg_receiver"/>
</dbReference>
<dbReference type="PROSITE" id="PS50112">
    <property type="entry name" value="PAS"/>
    <property type="match status" value="1"/>
</dbReference>
<dbReference type="InterPro" id="IPR050482">
    <property type="entry name" value="Sensor_HK_TwoCompSys"/>
</dbReference>
<dbReference type="InterPro" id="IPR005467">
    <property type="entry name" value="His_kinase_dom"/>
</dbReference>
<dbReference type="InterPro" id="IPR011006">
    <property type="entry name" value="CheY-like_superfamily"/>
</dbReference>
<dbReference type="Gene3D" id="1.20.5.1930">
    <property type="match status" value="1"/>
</dbReference>
<evidence type="ECO:0000256" key="2">
    <source>
        <dbReference type="ARBA" id="ARBA00022777"/>
    </source>
</evidence>
<accession>A0ABW7N2K8</accession>
<dbReference type="Pfam" id="PF07730">
    <property type="entry name" value="HisKA_3"/>
    <property type="match status" value="1"/>
</dbReference>
<evidence type="ECO:0000256" key="3">
    <source>
        <dbReference type="ARBA" id="ARBA00023012"/>
    </source>
</evidence>
<gene>
    <name evidence="8" type="ORF">ACHKAR_00525</name>
</gene>
<dbReference type="InterPro" id="IPR003594">
    <property type="entry name" value="HATPase_dom"/>
</dbReference>
<proteinExistence type="predicted"/>
<feature type="modified residue" description="4-aspartylphosphate" evidence="4">
    <location>
        <position position="62"/>
    </location>
</feature>
<feature type="domain" description="Histidine kinase" evidence="5">
    <location>
        <begin position="380"/>
        <end position="469"/>
    </location>
</feature>
<dbReference type="NCBIfam" id="TIGR00229">
    <property type="entry name" value="sensory_box"/>
    <property type="match status" value="1"/>
</dbReference>
<evidence type="ECO:0000256" key="1">
    <source>
        <dbReference type="ARBA" id="ARBA00022679"/>
    </source>
</evidence>
<evidence type="ECO:0000313" key="8">
    <source>
        <dbReference type="EMBL" id="MFH6981896.1"/>
    </source>
</evidence>
<feature type="domain" description="Response regulatory" evidence="6">
    <location>
        <begin position="9"/>
        <end position="127"/>
    </location>
</feature>
<keyword evidence="3" id="KW-0902">Two-component regulatory system</keyword>
<evidence type="ECO:0000259" key="5">
    <source>
        <dbReference type="PROSITE" id="PS50109"/>
    </source>
</evidence>
<dbReference type="CDD" id="cd00156">
    <property type="entry name" value="REC"/>
    <property type="match status" value="1"/>
</dbReference>
<dbReference type="SUPFAM" id="SSF52172">
    <property type="entry name" value="CheY-like"/>
    <property type="match status" value="1"/>
</dbReference>
<dbReference type="Gene3D" id="3.40.50.2300">
    <property type="match status" value="1"/>
</dbReference>
<dbReference type="SUPFAM" id="SSF55785">
    <property type="entry name" value="PYP-like sensor domain (PAS domain)"/>
    <property type="match status" value="1"/>
</dbReference>
<dbReference type="PROSITE" id="PS50109">
    <property type="entry name" value="HIS_KIN"/>
    <property type="match status" value="1"/>
</dbReference>
<dbReference type="Pfam" id="PF00072">
    <property type="entry name" value="Response_reg"/>
    <property type="match status" value="1"/>
</dbReference>
<dbReference type="Pfam" id="PF08447">
    <property type="entry name" value="PAS_3"/>
    <property type="match status" value="1"/>
</dbReference>
<comment type="caution">
    <text evidence="8">The sequence shown here is derived from an EMBL/GenBank/DDBJ whole genome shotgun (WGS) entry which is preliminary data.</text>
</comment>
<keyword evidence="9" id="KW-1185">Reference proteome</keyword>
<dbReference type="InterPro" id="IPR035965">
    <property type="entry name" value="PAS-like_dom_sf"/>
</dbReference>
<feature type="domain" description="PAS" evidence="7">
    <location>
        <begin position="140"/>
        <end position="207"/>
    </location>
</feature>
<dbReference type="Pfam" id="PF02518">
    <property type="entry name" value="HATPase_c"/>
    <property type="match status" value="1"/>
</dbReference>
<dbReference type="SMART" id="SM00448">
    <property type="entry name" value="REC"/>
    <property type="match status" value="1"/>
</dbReference>
<reference evidence="8 9" key="1">
    <citation type="journal article" date="2013" name="Int. J. Syst. Evol. Microbiol.">
        <title>Marinoscillum luteum sp. nov., isolated from marine sediment.</title>
        <authorList>
            <person name="Cha I.T."/>
            <person name="Park S.J."/>
            <person name="Kim S.J."/>
            <person name="Kim J.G."/>
            <person name="Jung M.Y."/>
            <person name="Shin K.S."/>
            <person name="Kwon K.K."/>
            <person name="Yang S.H."/>
            <person name="Seo Y.S."/>
            <person name="Rhee S.K."/>
        </authorList>
    </citation>
    <scope>NUCLEOTIDE SEQUENCE [LARGE SCALE GENOMIC DNA]</scope>
    <source>
        <strain evidence="8 9">KCTC 23939</strain>
    </source>
</reference>
<dbReference type="Gene3D" id="3.30.450.20">
    <property type="entry name" value="PAS domain"/>
    <property type="match status" value="1"/>
</dbReference>
<dbReference type="CDD" id="cd00130">
    <property type="entry name" value="PAS"/>
    <property type="match status" value="1"/>
</dbReference>
<evidence type="ECO:0000256" key="4">
    <source>
        <dbReference type="PROSITE-ProRule" id="PRU00169"/>
    </source>
</evidence>
<dbReference type="EMBL" id="JBIPKE010000007">
    <property type="protein sequence ID" value="MFH6981896.1"/>
    <property type="molecule type" value="Genomic_DNA"/>
</dbReference>
<dbReference type="CDD" id="cd16917">
    <property type="entry name" value="HATPase_UhpB-NarQ-NarX-like"/>
    <property type="match status" value="1"/>
</dbReference>
<keyword evidence="4" id="KW-0597">Phosphoprotein</keyword>
<dbReference type="Gene3D" id="3.30.565.10">
    <property type="entry name" value="Histidine kinase-like ATPase, C-terminal domain"/>
    <property type="match status" value="1"/>
</dbReference>
<dbReference type="SMART" id="SM00091">
    <property type="entry name" value="PAS"/>
    <property type="match status" value="1"/>
</dbReference>
<dbReference type="PROSITE" id="PS50110">
    <property type="entry name" value="RESPONSE_REGULATORY"/>
    <property type="match status" value="1"/>
</dbReference>
<dbReference type="InterPro" id="IPR013655">
    <property type="entry name" value="PAS_fold_3"/>
</dbReference>
<evidence type="ECO:0000259" key="6">
    <source>
        <dbReference type="PROSITE" id="PS50110"/>
    </source>
</evidence>